<dbReference type="Proteomes" id="UP001178507">
    <property type="component" value="Unassembled WGS sequence"/>
</dbReference>
<evidence type="ECO:0000256" key="2">
    <source>
        <dbReference type="ARBA" id="ARBA00022801"/>
    </source>
</evidence>
<dbReference type="PANTHER" id="PTHR35527:SF2">
    <property type="entry name" value="HYDROLASE"/>
    <property type="match status" value="1"/>
</dbReference>
<keyword evidence="2" id="KW-0378">Hydrolase</keyword>
<name>A0AA36JBD1_9DINO</name>
<comment type="similarity">
    <text evidence="1">Belongs to the peptidase C59 family.</text>
</comment>
<keyword evidence="6" id="KW-1185">Reference proteome</keyword>
<dbReference type="Pfam" id="PF02275">
    <property type="entry name" value="CBAH"/>
    <property type="match status" value="1"/>
</dbReference>
<feature type="signal peptide" evidence="3">
    <location>
        <begin position="1"/>
        <end position="21"/>
    </location>
</feature>
<evidence type="ECO:0000259" key="4">
    <source>
        <dbReference type="Pfam" id="PF02275"/>
    </source>
</evidence>
<keyword evidence="3" id="KW-0732">Signal</keyword>
<dbReference type="InterPro" id="IPR029055">
    <property type="entry name" value="Ntn_hydrolases_N"/>
</dbReference>
<dbReference type="SUPFAM" id="SSF56235">
    <property type="entry name" value="N-terminal nucleophile aminohydrolases (Ntn hydrolases)"/>
    <property type="match status" value="1"/>
</dbReference>
<evidence type="ECO:0000313" key="5">
    <source>
        <dbReference type="EMBL" id="CAJ1402150.1"/>
    </source>
</evidence>
<dbReference type="GO" id="GO:0016787">
    <property type="term" value="F:hydrolase activity"/>
    <property type="evidence" value="ECO:0007669"/>
    <property type="project" value="UniProtKB-KW"/>
</dbReference>
<dbReference type="EMBL" id="CAUJNA010003439">
    <property type="protein sequence ID" value="CAJ1402150.1"/>
    <property type="molecule type" value="Genomic_DNA"/>
</dbReference>
<dbReference type="InterPro" id="IPR052193">
    <property type="entry name" value="Peptidase_C59"/>
</dbReference>
<evidence type="ECO:0000256" key="3">
    <source>
        <dbReference type="SAM" id="SignalP"/>
    </source>
</evidence>
<dbReference type="AlphaFoldDB" id="A0AA36JBD1"/>
<dbReference type="Gene3D" id="3.60.60.10">
    <property type="entry name" value="Penicillin V Acylase, Chain A"/>
    <property type="match status" value="1"/>
</dbReference>
<proteinExistence type="inferred from homology"/>
<organism evidence="5 6">
    <name type="scientific">Effrenium voratum</name>
    <dbReference type="NCBI Taxonomy" id="2562239"/>
    <lineage>
        <taxon>Eukaryota</taxon>
        <taxon>Sar</taxon>
        <taxon>Alveolata</taxon>
        <taxon>Dinophyceae</taxon>
        <taxon>Suessiales</taxon>
        <taxon>Symbiodiniaceae</taxon>
        <taxon>Effrenium</taxon>
    </lineage>
</organism>
<evidence type="ECO:0000313" key="6">
    <source>
        <dbReference type="Proteomes" id="UP001178507"/>
    </source>
</evidence>
<dbReference type="InterPro" id="IPR029132">
    <property type="entry name" value="CBAH/NAAA_C"/>
</dbReference>
<protein>
    <recommendedName>
        <fullName evidence="4">Choloylglycine hydrolase/NAAA C-terminal domain-containing protein</fullName>
    </recommendedName>
</protein>
<dbReference type="PANTHER" id="PTHR35527">
    <property type="entry name" value="CHOLOYLGLYCINE HYDROLASE"/>
    <property type="match status" value="1"/>
</dbReference>
<feature type="chain" id="PRO_5041435949" description="Choloylglycine hydrolase/NAAA C-terminal domain-containing protein" evidence="3">
    <location>
        <begin position="22"/>
        <end position="409"/>
    </location>
</feature>
<reference evidence="5" key="1">
    <citation type="submission" date="2023-08" db="EMBL/GenBank/DDBJ databases">
        <authorList>
            <person name="Chen Y."/>
            <person name="Shah S."/>
            <person name="Dougan E. K."/>
            <person name="Thang M."/>
            <person name="Chan C."/>
        </authorList>
    </citation>
    <scope>NUCLEOTIDE SEQUENCE</scope>
</reference>
<comment type="caution">
    <text evidence="5">The sequence shown here is derived from an EMBL/GenBank/DDBJ whole genome shotgun (WGS) entry which is preliminary data.</text>
</comment>
<gene>
    <name evidence="5" type="ORF">EVOR1521_LOCUS25099</name>
</gene>
<evidence type="ECO:0000256" key="1">
    <source>
        <dbReference type="ARBA" id="ARBA00006625"/>
    </source>
</evidence>
<sequence>MVYLTSLTFWLALALLNRSLACSYFEVNTSLPEGKIMGHTMEFDRYYNVFDSYFKVIPRGYPHRLYNDTNDTACGSQTSSQGSLGYVGIEFADLFGDGMNEEGLIIASQSLYRSQYQKCNPCSKHYKTINIMQLPAYILSHFKNVPDLKWAIRHHKICVVNTDKEKTSNLHWAIADKKGNSIVLEYIDGEPQIHENYVGVMTNDPPYLWQVDNLNTFAWLTADANVTSQDLRLDTGNQLPGTDAVPKNWGHGFNMGGLPADASPPSRFVRMFYTRQVSQLNSKPQDMPEFMALVQGILNTIYIPKGFTGVDPSQQVQSDHTAWATMRVPSTGFYAFRTYANMQWHVINTKLLGWNQAATLNVSGSSILDSFKDITGDLPQNQKTARTNFLAPVQRHEGDDSVFLQHEEM</sequence>
<accession>A0AA36JBD1</accession>
<feature type="domain" description="Choloylglycine hydrolase/NAAA C-terminal" evidence="4">
    <location>
        <begin position="35"/>
        <end position="348"/>
    </location>
</feature>